<evidence type="ECO:0000259" key="1">
    <source>
        <dbReference type="Pfam" id="PF00248"/>
    </source>
</evidence>
<gene>
    <name evidence="2" type="ORF">F5147DRAFT_588001</name>
</gene>
<dbReference type="AlphaFoldDB" id="A0A9P7ES27"/>
<dbReference type="GeneID" id="64694308"/>
<keyword evidence="3" id="KW-1185">Reference proteome</keyword>
<dbReference type="Proteomes" id="UP000823399">
    <property type="component" value="Unassembled WGS sequence"/>
</dbReference>
<dbReference type="EMBL" id="JABBWM010000129">
    <property type="protein sequence ID" value="KAG2087715.1"/>
    <property type="molecule type" value="Genomic_DNA"/>
</dbReference>
<organism evidence="2 3">
    <name type="scientific">Suillus discolor</name>
    <dbReference type="NCBI Taxonomy" id="1912936"/>
    <lineage>
        <taxon>Eukaryota</taxon>
        <taxon>Fungi</taxon>
        <taxon>Dikarya</taxon>
        <taxon>Basidiomycota</taxon>
        <taxon>Agaricomycotina</taxon>
        <taxon>Agaricomycetes</taxon>
        <taxon>Agaricomycetidae</taxon>
        <taxon>Boletales</taxon>
        <taxon>Suillineae</taxon>
        <taxon>Suillaceae</taxon>
        <taxon>Suillus</taxon>
    </lineage>
</organism>
<sequence length="106" mass="11800">LGAMSFGSPKWVPWVLDEEPSIEIMKAAWDLGVNTIDTANIYSNDESERLVAKFIKKVCLTDVLNLHSLMYELPRSLSPPNAMALLQTILPSRRSSCPISILTIIL</sequence>
<name>A0A9P7ES27_9AGAM</name>
<dbReference type="InterPro" id="IPR023210">
    <property type="entry name" value="NADP_OxRdtase_dom"/>
</dbReference>
<evidence type="ECO:0000313" key="3">
    <source>
        <dbReference type="Proteomes" id="UP000823399"/>
    </source>
</evidence>
<comment type="caution">
    <text evidence="2">The sequence shown here is derived from an EMBL/GenBank/DDBJ whole genome shotgun (WGS) entry which is preliminary data.</text>
</comment>
<proteinExistence type="predicted"/>
<accession>A0A9P7ES27</accession>
<dbReference type="InterPro" id="IPR036812">
    <property type="entry name" value="NAD(P)_OxRdtase_dom_sf"/>
</dbReference>
<dbReference type="Gene3D" id="3.20.20.100">
    <property type="entry name" value="NADP-dependent oxidoreductase domain"/>
    <property type="match status" value="1"/>
</dbReference>
<evidence type="ECO:0000313" key="2">
    <source>
        <dbReference type="EMBL" id="KAG2087715.1"/>
    </source>
</evidence>
<dbReference type="SUPFAM" id="SSF51430">
    <property type="entry name" value="NAD(P)-linked oxidoreductase"/>
    <property type="match status" value="1"/>
</dbReference>
<feature type="domain" description="NADP-dependent oxidoreductase" evidence="1">
    <location>
        <begin position="1"/>
        <end position="57"/>
    </location>
</feature>
<dbReference type="Pfam" id="PF00248">
    <property type="entry name" value="Aldo_ket_red"/>
    <property type="match status" value="1"/>
</dbReference>
<reference evidence="2" key="1">
    <citation type="journal article" date="2020" name="New Phytol.">
        <title>Comparative genomics reveals dynamic genome evolution in host specialist ectomycorrhizal fungi.</title>
        <authorList>
            <person name="Lofgren L.A."/>
            <person name="Nguyen N.H."/>
            <person name="Vilgalys R."/>
            <person name="Ruytinx J."/>
            <person name="Liao H.L."/>
            <person name="Branco S."/>
            <person name="Kuo A."/>
            <person name="LaButti K."/>
            <person name="Lipzen A."/>
            <person name="Andreopoulos W."/>
            <person name="Pangilinan J."/>
            <person name="Riley R."/>
            <person name="Hundley H."/>
            <person name="Na H."/>
            <person name="Barry K."/>
            <person name="Grigoriev I.V."/>
            <person name="Stajich J.E."/>
            <person name="Kennedy P.G."/>
        </authorList>
    </citation>
    <scope>NUCLEOTIDE SEQUENCE</scope>
    <source>
        <strain evidence="2">FC423</strain>
    </source>
</reference>
<dbReference type="OrthoDB" id="48988at2759"/>
<protein>
    <recommendedName>
        <fullName evidence="1">NADP-dependent oxidoreductase domain-containing protein</fullName>
    </recommendedName>
</protein>
<dbReference type="RefSeq" id="XP_041285321.1">
    <property type="nucleotide sequence ID" value="XM_041432049.1"/>
</dbReference>
<feature type="non-terminal residue" evidence="2">
    <location>
        <position position="1"/>
    </location>
</feature>